<name>A0A410DRD5_9CLOT</name>
<protein>
    <recommendedName>
        <fullName evidence="1">Putative Se/S carrier protein-like domain-containing protein</fullName>
    </recommendedName>
</protein>
<dbReference type="KEGG" id="cmah:C1I91_08120"/>
<dbReference type="Proteomes" id="UP000286268">
    <property type="component" value="Chromosome"/>
</dbReference>
<proteinExistence type="predicted"/>
<reference evidence="2 3" key="1">
    <citation type="submission" date="2018-01" db="EMBL/GenBank/DDBJ databases">
        <title>Genome Sequencing and Assembly of Anaerobacter polyendosporus strain CT4.</title>
        <authorList>
            <person name="Tachaapaikoon C."/>
            <person name="Sutheeworapong S."/>
            <person name="Jenjaroenpun P."/>
            <person name="Wongsurawat T."/>
            <person name="Nookeaw I."/>
            <person name="Cheawchanlertfa P."/>
            <person name="Kosugi A."/>
            <person name="Cheevadhanarak S."/>
            <person name="Ratanakhanokchai K."/>
        </authorList>
    </citation>
    <scope>NUCLEOTIDE SEQUENCE [LARGE SCALE GENOMIC DNA]</scope>
    <source>
        <strain evidence="2 3">CT4</strain>
    </source>
</reference>
<organism evidence="2 3">
    <name type="scientific">Clostridium manihotivorum</name>
    <dbReference type="NCBI Taxonomy" id="2320868"/>
    <lineage>
        <taxon>Bacteria</taxon>
        <taxon>Bacillati</taxon>
        <taxon>Bacillota</taxon>
        <taxon>Clostridia</taxon>
        <taxon>Eubacteriales</taxon>
        <taxon>Clostridiaceae</taxon>
        <taxon>Clostridium</taxon>
    </lineage>
</organism>
<keyword evidence="3" id="KW-1185">Reference proteome</keyword>
<dbReference type="OrthoDB" id="1708101at2"/>
<dbReference type="InterPro" id="IPR021778">
    <property type="entry name" value="Se/S_carrier-like"/>
</dbReference>
<evidence type="ECO:0000259" key="1">
    <source>
        <dbReference type="Pfam" id="PF11823"/>
    </source>
</evidence>
<accession>A0A410DRD5</accession>
<dbReference type="EMBL" id="CP025746">
    <property type="protein sequence ID" value="QAA31612.1"/>
    <property type="molecule type" value="Genomic_DNA"/>
</dbReference>
<dbReference type="RefSeq" id="WP_128212423.1">
    <property type="nucleotide sequence ID" value="NZ_CP025746.1"/>
</dbReference>
<evidence type="ECO:0000313" key="3">
    <source>
        <dbReference type="Proteomes" id="UP000286268"/>
    </source>
</evidence>
<dbReference type="Pfam" id="PF11823">
    <property type="entry name" value="Se_S_carrier"/>
    <property type="match status" value="1"/>
</dbReference>
<dbReference type="AlphaFoldDB" id="A0A410DRD5"/>
<evidence type="ECO:0000313" key="2">
    <source>
        <dbReference type="EMBL" id="QAA31612.1"/>
    </source>
</evidence>
<gene>
    <name evidence="2" type="ORF">C1I91_08120</name>
</gene>
<feature type="domain" description="Putative Se/S carrier protein-like" evidence="1">
    <location>
        <begin position="7"/>
        <end position="74"/>
    </location>
</feature>
<sequence length="91" mass="10556">MKDLNVCIIAFPSTSESVNLYKVLKNKRYNVVMIQTPCTISAGCARSIEIKENDLENIINEIKTNNIEIRGIFRKALSESTRRYYYEELSF</sequence>